<reference evidence="3 4" key="1">
    <citation type="submission" date="2020-08" db="EMBL/GenBank/DDBJ databases">
        <title>Genome sequence of Hymenobacter qilianensis JCM 19763T.</title>
        <authorList>
            <person name="Hyun D.-W."/>
            <person name="Bae J.-W."/>
        </authorList>
    </citation>
    <scope>NUCLEOTIDE SEQUENCE [LARGE SCALE GENOMIC DNA]</scope>
    <source>
        <strain evidence="3 4">JCM 19763</strain>
        <plasmid evidence="3 4">p_unnamed1</plasmid>
    </source>
</reference>
<name>A0A7H0H1A0_9BACT</name>
<dbReference type="EMBL" id="CP060785">
    <property type="protein sequence ID" value="QNP54316.1"/>
    <property type="molecule type" value="Genomic_DNA"/>
</dbReference>
<geneLocation type="plasmid" evidence="3 4">
    <name>p_unnamed1</name>
</geneLocation>
<sequence length="207" mass="22927">MKTTYLTLLAGALAVVAAVSCNNPSQHRDETQAKLTTKSDDKEQISASTESQPDTIKKSIPSETTGKIGKANVQINYHSPGVKDRTIWGGLVAFDQVWVTGAHKATAVKFDKAVKIDGKEVAAGTYALFTIPGREEWTIILNKDYEQHLADDYDQKKDVLRVKVKPKTLDQHQERLKYEIHATTTEEGAITISWEKVQVSLPVSTNF</sequence>
<organism evidence="3 4">
    <name type="scientific">Hymenobacter qilianensis</name>
    <dbReference type="NCBI Taxonomy" id="1385715"/>
    <lineage>
        <taxon>Bacteria</taxon>
        <taxon>Pseudomonadati</taxon>
        <taxon>Bacteroidota</taxon>
        <taxon>Cytophagia</taxon>
        <taxon>Cytophagales</taxon>
        <taxon>Hymenobacteraceae</taxon>
        <taxon>Hymenobacter</taxon>
    </lineage>
</organism>
<keyword evidence="4" id="KW-1185">Reference proteome</keyword>
<feature type="compositionally biased region" description="Polar residues" evidence="1">
    <location>
        <begin position="45"/>
        <end position="54"/>
    </location>
</feature>
<evidence type="ECO:0000256" key="1">
    <source>
        <dbReference type="SAM" id="MobiDB-lite"/>
    </source>
</evidence>
<dbReference type="KEGG" id="hqi:H9L05_21025"/>
<evidence type="ECO:0000256" key="2">
    <source>
        <dbReference type="SAM" id="SignalP"/>
    </source>
</evidence>
<feature type="region of interest" description="Disordered" evidence="1">
    <location>
        <begin position="23"/>
        <end position="63"/>
    </location>
</feature>
<gene>
    <name evidence="3" type="ORF">H9L05_21025</name>
</gene>
<dbReference type="Pfam" id="PF11138">
    <property type="entry name" value="DUF2911"/>
    <property type="match status" value="1"/>
</dbReference>
<dbReference type="RefSeq" id="WP_187734475.1">
    <property type="nucleotide sequence ID" value="NZ_BMFN01000005.1"/>
</dbReference>
<feature type="chain" id="PRO_5029003665" evidence="2">
    <location>
        <begin position="18"/>
        <end position="207"/>
    </location>
</feature>
<keyword evidence="2" id="KW-0732">Signal</keyword>
<evidence type="ECO:0000313" key="3">
    <source>
        <dbReference type="EMBL" id="QNP54316.1"/>
    </source>
</evidence>
<feature type="signal peptide" evidence="2">
    <location>
        <begin position="1"/>
        <end position="17"/>
    </location>
</feature>
<accession>A0A7H0H1A0</accession>
<dbReference type="AlphaFoldDB" id="A0A7H0H1A0"/>
<dbReference type="InterPro" id="IPR021314">
    <property type="entry name" value="DUF2911"/>
</dbReference>
<dbReference type="Proteomes" id="UP000516093">
    <property type="component" value="Plasmid p_unnamed1"/>
</dbReference>
<keyword evidence="3" id="KW-0614">Plasmid</keyword>
<evidence type="ECO:0000313" key="4">
    <source>
        <dbReference type="Proteomes" id="UP000516093"/>
    </source>
</evidence>
<proteinExistence type="predicted"/>
<protein>
    <submittedName>
        <fullName evidence="3">DUF2911 domain-containing protein</fullName>
    </submittedName>
</protein>
<feature type="compositionally biased region" description="Basic and acidic residues" evidence="1">
    <location>
        <begin position="26"/>
        <end position="44"/>
    </location>
</feature>
<dbReference type="PROSITE" id="PS51257">
    <property type="entry name" value="PROKAR_LIPOPROTEIN"/>
    <property type="match status" value="1"/>
</dbReference>